<name>A0A1V9GAB7_9BACT</name>
<evidence type="ECO:0000313" key="2">
    <source>
        <dbReference type="EMBL" id="OQP67406.1"/>
    </source>
</evidence>
<evidence type="ECO:0000313" key="3">
    <source>
        <dbReference type="Proteomes" id="UP000192796"/>
    </source>
</evidence>
<dbReference type="AlphaFoldDB" id="A0A1V9GAB7"/>
<keyword evidence="1" id="KW-0472">Membrane</keyword>
<keyword evidence="3" id="KW-1185">Reference proteome</keyword>
<dbReference type="Proteomes" id="UP000192796">
    <property type="component" value="Unassembled WGS sequence"/>
</dbReference>
<organism evidence="2 3">
    <name type="scientific">Niastella vici</name>
    <dbReference type="NCBI Taxonomy" id="1703345"/>
    <lineage>
        <taxon>Bacteria</taxon>
        <taxon>Pseudomonadati</taxon>
        <taxon>Bacteroidota</taxon>
        <taxon>Chitinophagia</taxon>
        <taxon>Chitinophagales</taxon>
        <taxon>Chitinophagaceae</taxon>
        <taxon>Niastella</taxon>
    </lineage>
</organism>
<feature type="transmembrane region" description="Helical" evidence="1">
    <location>
        <begin position="173"/>
        <end position="193"/>
    </location>
</feature>
<keyword evidence="1" id="KW-0812">Transmembrane</keyword>
<feature type="transmembrane region" description="Helical" evidence="1">
    <location>
        <begin position="148"/>
        <end position="167"/>
    </location>
</feature>
<evidence type="ECO:0008006" key="4">
    <source>
        <dbReference type="Google" id="ProtNLM"/>
    </source>
</evidence>
<feature type="transmembrane region" description="Helical" evidence="1">
    <location>
        <begin position="120"/>
        <end position="141"/>
    </location>
</feature>
<dbReference type="EMBL" id="LVYD01000001">
    <property type="protein sequence ID" value="OQP67406.1"/>
    <property type="molecule type" value="Genomic_DNA"/>
</dbReference>
<evidence type="ECO:0000256" key="1">
    <source>
        <dbReference type="SAM" id="Phobius"/>
    </source>
</evidence>
<proteinExistence type="predicted"/>
<dbReference type="OrthoDB" id="9786064at2"/>
<protein>
    <recommendedName>
        <fullName evidence="4">Phosphatidic acid phosphatase type 2/haloperoxidase domain-containing protein</fullName>
    </recommendedName>
</protein>
<feature type="transmembrane region" description="Helical" evidence="1">
    <location>
        <begin position="55"/>
        <end position="77"/>
    </location>
</feature>
<dbReference type="STRING" id="1703345.A3860_03385"/>
<accession>A0A1V9GAB7</accession>
<feature type="transmembrane region" description="Helical" evidence="1">
    <location>
        <begin position="97"/>
        <end position="114"/>
    </location>
</feature>
<comment type="caution">
    <text evidence="2">The sequence shown here is derived from an EMBL/GenBank/DDBJ whole genome shotgun (WGS) entry which is preliminary data.</text>
</comment>
<feature type="transmembrane region" description="Helical" evidence="1">
    <location>
        <begin position="20"/>
        <end position="43"/>
    </location>
</feature>
<feature type="transmembrane region" description="Helical" evidence="1">
    <location>
        <begin position="200"/>
        <end position="218"/>
    </location>
</feature>
<gene>
    <name evidence="2" type="ORF">A3860_03385</name>
</gene>
<reference evidence="2 3" key="1">
    <citation type="submission" date="2016-03" db="EMBL/GenBank/DDBJ databases">
        <title>Niastella vici sp. nov., isolated from farmland soil.</title>
        <authorList>
            <person name="Chen L."/>
            <person name="Wang D."/>
            <person name="Yang S."/>
            <person name="Wang G."/>
        </authorList>
    </citation>
    <scope>NUCLEOTIDE SEQUENCE [LARGE SCALE GENOMIC DNA]</scope>
    <source>
        <strain evidence="2 3">DJ57</strain>
    </source>
</reference>
<dbReference type="RefSeq" id="WP_081145106.1">
    <property type="nucleotide sequence ID" value="NZ_LVYD01000001.1"/>
</dbReference>
<keyword evidence="1" id="KW-1133">Transmembrane helix</keyword>
<sequence>MSTTPLIVQPPKQPAPIRAVANIISYIFHPLFIPAYATAFLLFVDPYTFAGASHYIKIMRLIAVILNTALIPGFAVFLMWRLKLIQSMHLRTQKERIIPYAAAMIFYFWAWYVFHGQKDTPVPFLNFLLGSFLAVCAAWFLNIIAKVSMHAIGVGGLAAFFLLQAFSQQDVTGIYFSIAILIAGLVCTARLIVSDHTQKEIYLGLIAGILCQVMAVYLQ</sequence>